<accession>A0ABZ0GRI4</accession>
<evidence type="ECO:0000313" key="11">
    <source>
        <dbReference type="Proteomes" id="UP001301442"/>
    </source>
</evidence>
<dbReference type="SUPFAM" id="SSF52540">
    <property type="entry name" value="P-loop containing nucleoside triphosphate hydrolases"/>
    <property type="match status" value="1"/>
</dbReference>
<dbReference type="InterPro" id="IPR002197">
    <property type="entry name" value="HTH_Fis"/>
</dbReference>
<evidence type="ECO:0000256" key="5">
    <source>
        <dbReference type="ARBA" id="ARBA00023125"/>
    </source>
</evidence>
<organism evidence="10 11">
    <name type="scientific">Thalassotalea fonticola</name>
    <dbReference type="NCBI Taxonomy" id="3065649"/>
    <lineage>
        <taxon>Bacteria</taxon>
        <taxon>Pseudomonadati</taxon>
        <taxon>Pseudomonadota</taxon>
        <taxon>Gammaproteobacteria</taxon>
        <taxon>Alteromonadales</taxon>
        <taxon>Colwelliaceae</taxon>
        <taxon>Thalassotalea</taxon>
    </lineage>
</organism>
<dbReference type="PROSITE" id="PS50045">
    <property type="entry name" value="SIGMA54_INTERACT_4"/>
    <property type="match status" value="1"/>
</dbReference>
<evidence type="ECO:0000256" key="3">
    <source>
        <dbReference type="ARBA" id="ARBA00022840"/>
    </source>
</evidence>
<dbReference type="InterPro" id="IPR011006">
    <property type="entry name" value="CheY-like_superfamily"/>
</dbReference>
<dbReference type="InterPro" id="IPR003593">
    <property type="entry name" value="AAA+_ATPase"/>
</dbReference>
<dbReference type="PROSITE" id="PS00675">
    <property type="entry name" value="SIGMA54_INTERACT_1"/>
    <property type="match status" value="1"/>
</dbReference>
<dbReference type="CDD" id="cd00009">
    <property type="entry name" value="AAA"/>
    <property type="match status" value="1"/>
</dbReference>
<keyword evidence="11" id="KW-1185">Reference proteome</keyword>
<dbReference type="InterPro" id="IPR002078">
    <property type="entry name" value="Sigma_54_int"/>
</dbReference>
<name>A0ABZ0GRI4_9GAMM</name>
<gene>
    <name evidence="10" type="ORF">RI844_03285</name>
</gene>
<dbReference type="SMART" id="SM00382">
    <property type="entry name" value="AAA"/>
    <property type="match status" value="1"/>
</dbReference>
<evidence type="ECO:0000259" key="8">
    <source>
        <dbReference type="PROSITE" id="PS50045"/>
    </source>
</evidence>
<dbReference type="EMBL" id="CP136600">
    <property type="protein sequence ID" value="WOH38274.1"/>
    <property type="molecule type" value="Genomic_DNA"/>
</dbReference>
<dbReference type="Proteomes" id="UP001301442">
    <property type="component" value="Chromosome"/>
</dbReference>
<dbReference type="RefSeq" id="WP_348397046.1">
    <property type="nucleotide sequence ID" value="NZ_CP136600.1"/>
</dbReference>
<dbReference type="Pfam" id="PF00158">
    <property type="entry name" value="Sigma54_activat"/>
    <property type="match status" value="1"/>
</dbReference>
<proteinExistence type="predicted"/>
<dbReference type="PANTHER" id="PTHR32071:SF17">
    <property type="entry name" value="TRANSCRIPTIONAL REGULATOR (NTRC FAMILY)"/>
    <property type="match status" value="1"/>
</dbReference>
<dbReference type="Gene3D" id="1.10.8.60">
    <property type="match status" value="1"/>
</dbReference>
<dbReference type="InterPro" id="IPR001789">
    <property type="entry name" value="Sig_transdc_resp-reg_receiver"/>
</dbReference>
<dbReference type="Gene3D" id="3.40.50.2300">
    <property type="match status" value="1"/>
</dbReference>
<evidence type="ECO:0000259" key="9">
    <source>
        <dbReference type="PROSITE" id="PS50110"/>
    </source>
</evidence>
<dbReference type="InterPro" id="IPR025944">
    <property type="entry name" value="Sigma_54_int_dom_CS"/>
</dbReference>
<feature type="domain" description="Response regulatory" evidence="9">
    <location>
        <begin position="5"/>
        <end position="119"/>
    </location>
</feature>
<dbReference type="Pfam" id="PF02954">
    <property type="entry name" value="HTH_8"/>
    <property type="match status" value="1"/>
</dbReference>
<dbReference type="PROSITE" id="PS50110">
    <property type="entry name" value="RESPONSE_REGULATORY"/>
    <property type="match status" value="1"/>
</dbReference>
<evidence type="ECO:0000313" key="10">
    <source>
        <dbReference type="EMBL" id="WOH38274.1"/>
    </source>
</evidence>
<sequence>MMNKKILVVDDEINICRSIKACLQPEGYTVTSCLQADKAFSCLLDEFFDVAIIDIRLGKSSGIELFKQMLSENIATPVIFISGNASLNEAAQTLKLGAYDFIEKPFNVDKLLVTIKNCLDFQKLKTRVSNLEGAQQSELLGEHPLMDKLRLEISKVAKSDVAVLISGESGTGKELIAKQVHQQSKRSDHALVTVNCSAIPNDLIDSALFGHVKGAFTGADKHKKGFFETADKGTLFLDEIADMPLSSQSSLLRVLESNELQKVGSDKITKVDVRLLAASHKDLKAQIEQGLFREDLFYRINVIPIKSPSLRERSSDISLLVEHFIDIICQRNGMAIKTIDDNCNDILSQYAWPGNVRELLNAVERMIIMGGEHLTQIDIPEEIQNSKLKLALDDEQLSLKEFKQLMEREYLLKKIEQYNGNITEVAKSLMIDRTHLHKKLTQHGIKRHQSFD</sequence>
<dbReference type="PANTHER" id="PTHR32071">
    <property type="entry name" value="TRANSCRIPTIONAL REGULATORY PROTEIN"/>
    <property type="match status" value="1"/>
</dbReference>
<dbReference type="PROSITE" id="PS00688">
    <property type="entry name" value="SIGMA54_INTERACT_3"/>
    <property type="match status" value="1"/>
</dbReference>
<dbReference type="InterPro" id="IPR009057">
    <property type="entry name" value="Homeodomain-like_sf"/>
</dbReference>
<dbReference type="InterPro" id="IPR025943">
    <property type="entry name" value="Sigma_54_int_dom_ATP-bd_2"/>
</dbReference>
<dbReference type="SUPFAM" id="SSF46689">
    <property type="entry name" value="Homeodomain-like"/>
    <property type="match status" value="1"/>
</dbReference>
<dbReference type="SUPFAM" id="SSF52172">
    <property type="entry name" value="CheY-like"/>
    <property type="match status" value="1"/>
</dbReference>
<evidence type="ECO:0000256" key="2">
    <source>
        <dbReference type="ARBA" id="ARBA00022741"/>
    </source>
</evidence>
<dbReference type="Pfam" id="PF25601">
    <property type="entry name" value="AAA_lid_14"/>
    <property type="match status" value="1"/>
</dbReference>
<evidence type="ECO:0000256" key="6">
    <source>
        <dbReference type="ARBA" id="ARBA00023163"/>
    </source>
</evidence>
<reference evidence="10 11" key="1">
    <citation type="submission" date="2023-09" db="EMBL/GenBank/DDBJ databases">
        <authorList>
            <person name="Qi X."/>
        </authorList>
    </citation>
    <scope>NUCLEOTIDE SEQUENCE [LARGE SCALE GENOMIC DNA]</scope>
    <source>
        <strain evidence="10 11">S1-1</strain>
    </source>
</reference>
<keyword evidence="6" id="KW-0804">Transcription</keyword>
<dbReference type="InterPro" id="IPR027417">
    <property type="entry name" value="P-loop_NTPase"/>
</dbReference>
<keyword evidence="2" id="KW-0547">Nucleotide-binding</keyword>
<evidence type="ECO:0000256" key="4">
    <source>
        <dbReference type="ARBA" id="ARBA00023015"/>
    </source>
</evidence>
<dbReference type="SMART" id="SM00448">
    <property type="entry name" value="REC"/>
    <property type="match status" value="1"/>
</dbReference>
<dbReference type="InterPro" id="IPR058031">
    <property type="entry name" value="AAA_lid_NorR"/>
</dbReference>
<keyword evidence="1 7" id="KW-0597">Phosphoprotein</keyword>
<keyword evidence="3" id="KW-0067">ATP-binding</keyword>
<dbReference type="Pfam" id="PF00072">
    <property type="entry name" value="Response_reg"/>
    <property type="match status" value="1"/>
</dbReference>
<evidence type="ECO:0000256" key="7">
    <source>
        <dbReference type="PROSITE-ProRule" id="PRU00169"/>
    </source>
</evidence>
<keyword evidence="4" id="KW-0805">Transcription regulation</keyword>
<dbReference type="Gene3D" id="3.40.50.300">
    <property type="entry name" value="P-loop containing nucleotide triphosphate hydrolases"/>
    <property type="match status" value="1"/>
</dbReference>
<feature type="domain" description="Sigma-54 factor interaction" evidence="8">
    <location>
        <begin position="139"/>
        <end position="368"/>
    </location>
</feature>
<feature type="modified residue" description="4-aspartylphosphate" evidence="7">
    <location>
        <position position="54"/>
    </location>
</feature>
<dbReference type="InterPro" id="IPR025662">
    <property type="entry name" value="Sigma_54_int_dom_ATP-bd_1"/>
</dbReference>
<keyword evidence="5" id="KW-0238">DNA-binding</keyword>
<protein>
    <submittedName>
        <fullName evidence="10">Sigma-54 dependent transcriptional regulator</fullName>
    </submittedName>
</protein>
<dbReference type="PROSITE" id="PS00676">
    <property type="entry name" value="SIGMA54_INTERACT_2"/>
    <property type="match status" value="1"/>
</dbReference>
<evidence type="ECO:0000256" key="1">
    <source>
        <dbReference type="ARBA" id="ARBA00022553"/>
    </source>
</evidence>
<dbReference type="Gene3D" id="1.10.10.60">
    <property type="entry name" value="Homeodomain-like"/>
    <property type="match status" value="1"/>
</dbReference>